<dbReference type="EnsemblPlants" id="AVESA.00010b.r2.6CG1131640.3">
    <property type="protein sequence ID" value="AVESA.00010b.r2.6CG1131640.3.CDS"/>
    <property type="gene ID" value="AVESA.00010b.r2.6CG1131640"/>
</dbReference>
<sequence length="1395" mass="146366">MDTCGVRPLLLRKSDPATPEKGAAAAAYANGGHDDDASAVVRRRPATPRRHPSPNAGRPSPPAAPPATPRRHPSPNAGSQPKRLQSTDRRSASPARQASSGGGGGARAAAPPSRISAPTSPSSAPSSPSSSSSSSSTPVRDAVSETHSAPRRLSGGGGGGRAPDGLWPSMRNLSSSLQLESRPGRTSTSSAATADQTRIRDPSSVAAADRKRSPMRGGRSAVEQPENPHAKVIDHHRWPAMMGGRVSGSAMSRSVDLTDKMSRPALSLIPSRSGASPKRASVSSAADALSRSIDLADKIDRLVSSSRGESPRTSSASNGSADTSKSSTTAGRDAGPAALAIPSRGVSPVRTAMPGGARALSKSMDLTGKDNISFSSVSSVSNATTSQTAKSSDKLNGRASSPASSRGRSPRASASGGIGAVSKNIDVPEKDKRPASSRGSSPRRRLASDGVNAIVKNMDFAEKDSRTVISSVPSRGVSPRRRLSSDGIDAMASTDFSEKVIRPPTSSSLRGVSPRKRLGSDGTSAISKGLDFADKANTPPTSSAASRGISPGAQLASDCAGTTSKRMDSADKDNNRPSTSYAASRGMSPRRRLASDGVSSASNNINFAEKDVRTVPASVEYRGISTIRRLASDGVDTISKNMDIPKKDVRPSTSAGSRGFSPRRRLASDGHNVISKSIELSEKDTRPATLSAASRGLSPRRRLASDTVEAISKSSDFVEKEIRSSTSSMASRGVSPRRRRIASDSAEVISKSSDFVEKETRSSTPSVASRGVSPRRRLASDGINNLVKSTDFAGKDCRPSTASAPLRGTSPRSRVGSNSVDAPSRSMNFADKDSRPSAASRGTLQRGGLASGSVMDPVDKGSERSHSSAASGGSSDSRLDGTNAQVEAIEFADEVNSVTPDGCSDDTSESMCSGNVGTGAASLSIAVQDRPPSRSVSVVSEDTSQCVDATQKQNRVISVRIPSRGNSPRRRLASDSIDTISKSMDFAEKDKRPVTMAVPSRGMSPRRTARADSANIMSKSMDFSEKCNGQISSVIPSRMVSTRKILGPDGANAMSRSVDLTDNKQPVASMVSSRGISPRKMPSAYNRVKGPELLSGDVGSPGSADGNGSQEENTNNSEKNAPSKQLARTLSSPSRGLLRPSSPTKASSTSSFASRRLPSPLKIRPSTPVSPCSSGRSDSPSSILSYIGDATRGKKSPSHMEDAHQLRLLYNRSLQWRFTNAYVDEMLSIQKMGAETMLYSVWDTNTRMSDSMITKRSYVQRLRQEVKLGTVLKEQMDYLDHWEALQTDHSASLSGAIEALRASTLRLPVTGGAKADVLTVKNAVSSAVDIMQAMGSSVCNLLTKLQATHSLVTELSAVAAKESTTLNEYRELLATAAALQVQESSLRTQLMQETE</sequence>
<dbReference type="Proteomes" id="UP001732700">
    <property type="component" value="Chromosome 6C"/>
</dbReference>
<proteinExistence type="predicted"/>
<reference evidence="1" key="1">
    <citation type="submission" date="2021-05" db="EMBL/GenBank/DDBJ databases">
        <authorList>
            <person name="Scholz U."/>
            <person name="Mascher M."/>
            <person name="Fiebig A."/>
        </authorList>
    </citation>
    <scope>NUCLEOTIDE SEQUENCE [LARGE SCALE GENOMIC DNA]</scope>
</reference>
<protein>
    <submittedName>
        <fullName evidence="1">Uncharacterized protein</fullName>
    </submittedName>
</protein>
<reference evidence="1" key="2">
    <citation type="submission" date="2025-09" db="UniProtKB">
        <authorList>
            <consortium name="EnsemblPlants"/>
        </authorList>
    </citation>
    <scope>IDENTIFICATION</scope>
</reference>
<evidence type="ECO:0000313" key="1">
    <source>
        <dbReference type="EnsemblPlants" id="AVESA.00010b.r2.6CG1131640.3.CDS"/>
    </source>
</evidence>
<keyword evidence="2" id="KW-1185">Reference proteome</keyword>
<organism evidence="1 2">
    <name type="scientific">Avena sativa</name>
    <name type="common">Oat</name>
    <dbReference type="NCBI Taxonomy" id="4498"/>
    <lineage>
        <taxon>Eukaryota</taxon>
        <taxon>Viridiplantae</taxon>
        <taxon>Streptophyta</taxon>
        <taxon>Embryophyta</taxon>
        <taxon>Tracheophyta</taxon>
        <taxon>Spermatophyta</taxon>
        <taxon>Magnoliopsida</taxon>
        <taxon>Liliopsida</taxon>
        <taxon>Poales</taxon>
        <taxon>Poaceae</taxon>
        <taxon>BOP clade</taxon>
        <taxon>Pooideae</taxon>
        <taxon>Poodae</taxon>
        <taxon>Poeae</taxon>
        <taxon>Poeae Chloroplast Group 1 (Aveneae type)</taxon>
        <taxon>Aveninae</taxon>
        <taxon>Avena</taxon>
    </lineage>
</organism>
<evidence type="ECO:0000313" key="2">
    <source>
        <dbReference type="Proteomes" id="UP001732700"/>
    </source>
</evidence>
<accession>A0ACD5Z590</accession>
<name>A0ACD5Z590_AVESA</name>